<keyword evidence="6 8" id="KW-1133">Transmembrane helix</keyword>
<feature type="transmembrane region" description="Helical" evidence="8">
    <location>
        <begin position="315"/>
        <end position="345"/>
    </location>
</feature>
<dbReference type="EMBL" id="JAENII010000020">
    <property type="protein sequence ID" value="MBK1828902.1"/>
    <property type="molecule type" value="Genomic_DNA"/>
</dbReference>
<evidence type="ECO:0000256" key="6">
    <source>
        <dbReference type="ARBA" id="ARBA00022989"/>
    </source>
</evidence>
<dbReference type="PANTHER" id="PTHR21716">
    <property type="entry name" value="TRANSMEMBRANE PROTEIN"/>
    <property type="match status" value="1"/>
</dbReference>
<keyword evidence="4" id="KW-1003">Cell membrane</keyword>
<comment type="subcellular location">
    <subcellularLocation>
        <location evidence="1">Cell membrane</location>
        <topology evidence="1">Multi-pass membrane protein</topology>
    </subcellularLocation>
</comment>
<organism evidence="9 10">
    <name type="scientific">Haloferula rosea</name>
    <dbReference type="NCBI Taxonomy" id="490093"/>
    <lineage>
        <taxon>Bacteria</taxon>
        <taxon>Pseudomonadati</taxon>
        <taxon>Verrucomicrobiota</taxon>
        <taxon>Verrucomicrobiia</taxon>
        <taxon>Verrucomicrobiales</taxon>
        <taxon>Verrucomicrobiaceae</taxon>
        <taxon>Haloferula</taxon>
    </lineage>
</organism>
<proteinExistence type="inferred from homology"/>
<comment type="similarity">
    <text evidence="2">Belongs to the autoinducer-2 exporter (AI-2E) (TC 2.A.86) family.</text>
</comment>
<evidence type="ECO:0000313" key="9">
    <source>
        <dbReference type="EMBL" id="MBK1828902.1"/>
    </source>
</evidence>
<evidence type="ECO:0000256" key="5">
    <source>
        <dbReference type="ARBA" id="ARBA00022692"/>
    </source>
</evidence>
<evidence type="ECO:0000256" key="8">
    <source>
        <dbReference type="SAM" id="Phobius"/>
    </source>
</evidence>
<protein>
    <submittedName>
        <fullName evidence="9">AI-2E family transporter</fullName>
    </submittedName>
</protein>
<evidence type="ECO:0000256" key="1">
    <source>
        <dbReference type="ARBA" id="ARBA00004651"/>
    </source>
</evidence>
<feature type="transmembrane region" description="Helical" evidence="8">
    <location>
        <begin position="272"/>
        <end position="295"/>
    </location>
</feature>
<dbReference type="Proteomes" id="UP000658278">
    <property type="component" value="Unassembled WGS sequence"/>
</dbReference>
<name>A0A934VHB4_9BACT</name>
<dbReference type="GO" id="GO:0005886">
    <property type="term" value="C:plasma membrane"/>
    <property type="evidence" value="ECO:0007669"/>
    <property type="project" value="UniProtKB-SubCell"/>
</dbReference>
<feature type="transmembrane region" description="Helical" evidence="8">
    <location>
        <begin position="12"/>
        <end position="35"/>
    </location>
</feature>
<dbReference type="Pfam" id="PF01594">
    <property type="entry name" value="AI-2E_transport"/>
    <property type="match status" value="1"/>
</dbReference>
<feature type="transmembrane region" description="Helical" evidence="8">
    <location>
        <begin position="159"/>
        <end position="186"/>
    </location>
</feature>
<feature type="transmembrane region" description="Helical" evidence="8">
    <location>
        <begin position="41"/>
        <end position="60"/>
    </location>
</feature>
<keyword evidence="7 8" id="KW-0472">Membrane</keyword>
<evidence type="ECO:0000256" key="3">
    <source>
        <dbReference type="ARBA" id="ARBA00022448"/>
    </source>
</evidence>
<keyword evidence="5 8" id="KW-0812">Transmembrane</keyword>
<gene>
    <name evidence="9" type="ORF">JIN81_17840</name>
</gene>
<dbReference type="RefSeq" id="WP_200283175.1">
    <property type="nucleotide sequence ID" value="NZ_JAENII010000020.1"/>
</dbReference>
<keyword evidence="10" id="KW-1185">Reference proteome</keyword>
<evidence type="ECO:0000256" key="4">
    <source>
        <dbReference type="ARBA" id="ARBA00022475"/>
    </source>
</evidence>
<feature type="transmembrane region" description="Helical" evidence="8">
    <location>
        <begin position="235"/>
        <end position="260"/>
    </location>
</feature>
<evidence type="ECO:0000256" key="7">
    <source>
        <dbReference type="ARBA" id="ARBA00023136"/>
    </source>
</evidence>
<comment type="caution">
    <text evidence="9">The sequence shown here is derived from an EMBL/GenBank/DDBJ whole genome shotgun (WGS) entry which is preliminary data.</text>
</comment>
<accession>A0A934VHB4</accession>
<keyword evidence="3" id="KW-0813">Transport</keyword>
<reference evidence="9" key="1">
    <citation type="submission" date="2021-01" db="EMBL/GenBank/DDBJ databases">
        <title>Modified the classification status of verrucomicrobia.</title>
        <authorList>
            <person name="Feng X."/>
        </authorList>
    </citation>
    <scope>NUCLEOTIDE SEQUENCE</scope>
    <source>
        <strain evidence="9">KCTC 22201</strain>
    </source>
</reference>
<dbReference type="InterPro" id="IPR002549">
    <property type="entry name" value="AI-2E-like"/>
</dbReference>
<dbReference type="PANTHER" id="PTHR21716:SF67">
    <property type="entry name" value="TRANSPORT PROTEIN YDIK-RELATED"/>
    <property type="match status" value="1"/>
</dbReference>
<evidence type="ECO:0000256" key="2">
    <source>
        <dbReference type="ARBA" id="ARBA00009773"/>
    </source>
</evidence>
<sequence length="370" mass="39340">MSEASENKPGESLTAQAIEVAIRVGLVLILAVWAFKIISPFINPVLWGVILAVAFYPLFLKVSAKLGNRRKLVGVLFILCSVSVLIVPSVILIDHSIDGVHELADTWKEGKLHVPPPAEKVRDWPVIGEKAYQTWSDFSENFRETSKKFAPQIKHLSTVLLGMITGVGGTLLGFTVSLILAGVFMISGESCVKFLHVLAKRLVGARGEELVALTTGTIRGVALGVVGTACIQGLAAGIGCALVGVPMPALWGFLVLMLGIMQLPPLIVLGPVAAYVFSVTEGISATLFLIWAIIINFGDGVLKPMLMGRGVDAPMLVILIGAIGGMLSSGIMGLFIGAVVVALLYKLFMAWLELQQEADEEAESLETAAE</sequence>
<evidence type="ECO:0000313" key="10">
    <source>
        <dbReference type="Proteomes" id="UP000658278"/>
    </source>
</evidence>
<dbReference type="AlphaFoldDB" id="A0A934VHB4"/>
<feature type="transmembrane region" description="Helical" evidence="8">
    <location>
        <begin position="72"/>
        <end position="93"/>
    </location>
</feature>